<name>A0A2N9ECL6_FAGSY</name>
<dbReference type="InterPro" id="IPR057232">
    <property type="entry name" value="DUF7910"/>
</dbReference>
<organism evidence="3">
    <name type="scientific">Fagus sylvatica</name>
    <name type="common">Beechnut</name>
    <dbReference type="NCBI Taxonomy" id="28930"/>
    <lineage>
        <taxon>Eukaryota</taxon>
        <taxon>Viridiplantae</taxon>
        <taxon>Streptophyta</taxon>
        <taxon>Embryophyta</taxon>
        <taxon>Tracheophyta</taxon>
        <taxon>Spermatophyta</taxon>
        <taxon>Magnoliopsida</taxon>
        <taxon>eudicotyledons</taxon>
        <taxon>Gunneridae</taxon>
        <taxon>Pentapetalae</taxon>
        <taxon>rosids</taxon>
        <taxon>fabids</taxon>
        <taxon>Fagales</taxon>
        <taxon>Fagaceae</taxon>
        <taxon>Fagus</taxon>
    </lineage>
</organism>
<keyword evidence="1" id="KW-0732">Signal</keyword>
<evidence type="ECO:0000259" key="2">
    <source>
        <dbReference type="Pfam" id="PF25490"/>
    </source>
</evidence>
<dbReference type="GO" id="GO:0007163">
    <property type="term" value="P:establishment or maintenance of cell polarity"/>
    <property type="evidence" value="ECO:0007669"/>
    <property type="project" value="TreeGrafter"/>
</dbReference>
<protein>
    <recommendedName>
        <fullName evidence="2">DUF7910 domain-containing protein</fullName>
    </recommendedName>
</protein>
<dbReference type="InterPro" id="IPR010431">
    <property type="entry name" value="Fascin"/>
</dbReference>
<dbReference type="InterPro" id="IPR017853">
    <property type="entry name" value="GH"/>
</dbReference>
<dbReference type="FunFam" id="2.80.10.50:FF:000056">
    <property type="entry name" value="Glucan 1,3-beta-glucosidase A"/>
    <property type="match status" value="1"/>
</dbReference>
<proteinExistence type="predicted"/>
<sequence>MAINSRILLLSIVVFFAVFSFSHELENSSFRIKAVNLGGWLVTEGWIKPSLFDGIPNKDLLDGTGVQFKSVTIGKYLCAETGGGTIIVANRTAASGWETFSLWRINETTFQLRVFNKQFVGLCTNGNVVAVSTTPGKSETFVIVRKSDDLNRVRIKAPNGFFLQGRGGPWFMSGDGGLLGGVLPSLMVEEESFVYFMGQTWSHITEASRVNDWAFCNWRFKCFPGLRMKATQSEVDVNGRRFRWISHGEHSQMDWVMGHWVKIWSVVSTWALHKWHVVSMDEIRAAKAKTEELVTADFAGTSEWGDNDPSVFVLSTAGGLQGEFQVTNGYGPLRAPQIMKME</sequence>
<dbReference type="GO" id="GO:0015629">
    <property type="term" value="C:actin cytoskeleton"/>
    <property type="evidence" value="ECO:0007669"/>
    <property type="project" value="TreeGrafter"/>
</dbReference>
<dbReference type="AlphaFoldDB" id="A0A2N9ECL6"/>
<dbReference type="Pfam" id="PF25490">
    <property type="entry name" value="DUF7910"/>
    <property type="match status" value="1"/>
</dbReference>
<dbReference type="GO" id="GO:0051017">
    <property type="term" value="P:actin filament bundle assembly"/>
    <property type="evidence" value="ECO:0007669"/>
    <property type="project" value="TreeGrafter"/>
</dbReference>
<dbReference type="SUPFAM" id="SSF50405">
    <property type="entry name" value="Actin-crosslinking proteins"/>
    <property type="match status" value="1"/>
</dbReference>
<dbReference type="EMBL" id="OIVN01000008">
    <property type="protein sequence ID" value="SPC72473.1"/>
    <property type="molecule type" value="Genomic_DNA"/>
</dbReference>
<dbReference type="InterPro" id="IPR008999">
    <property type="entry name" value="Actin-crosslinking"/>
</dbReference>
<dbReference type="PANTHER" id="PTHR10551:SF14">
    <property type="entry name" value="CELLULASE CONTAINING PROTEIN, EXPRESSED"/>
    <property type="match status" value="1"/>
</dbReference>
<dbReference type="GO" id="GO:0016477">
    <property type="term" value="P:cell migration"/>
    <property type="evidence" value="ECO:0007669"/>
    <property type="project" value="TreeGrafter"/>
</dbReference>
<dbReference type="GO" id="GO:0005737">
    <property type="term" value="C:cytoplasm"/>
    <property type="evidence" value="ECO:0007669"/>
    <property type="project" value="TreeGrafter"/>
</dbReference>
<dbReference type="PANTHER" id="PTHR10551">
    <property type="entry name" value="FASCIN"/>
    <property type="match status" value="1"/>
</dbReference>
<evidence type="ECO:0000313" key="3">
    <source>
        <dbReference type="EMBL" id="SPC72473.1"/>
    </source>
</evidence>
<dbReference type="Gene3D" id="2.80.10.50">
    <property type="match status" value="1"/>
</dbReference>
<gene>
    <name evidence="3" type="ORF">FSB_LOCUS355</name>
</gene>
<dbReference type="CDD" id="cd00257">
    <property type="entry name" value="beta-trefoil_FSCN-like"/>
    <property type="match status" value="1"/>
</dbReference>
<feature type="chain" id="PRO_5014647184" description="DUF7910 domain-containing protein" evidence="1">
    <location>
        <begin position="23"/>
        <end position="342"/>
    </location>
</feature>
<dbReference type="SUPFAM" id="SSF51445">
    <property type="entry name" value="(Trans)glycosidases"/>
    <property type="match status" value="1"/>
</dbReference>
<feature type="signal peptide" evidence="1">
    <location>
        <begin position="1"/>
        <end position="22"/>
    </location>
</feature>
<accession>A0A2N9ECL6</accession>
<dbReference type="GO" id="GO:0051015">
    <property type="term" value="F:actin filament binding"/>
    <property type="evidence" value="ECO:0007669"/>
    <property type="project" value="InterPro"/>
</dbReference>
<evidence type="ECO:0000256" key="1">
    <source>
        <dbReference type="SAM" id="SignalP"/>
    </source>
</evidence>
<feature type="domain" description="DUF7910" evidence="2">
    <location>
        <begin position="57"/>
        <end position="165"/>
    </location>
</feature>
<reference evidence="3" key="1">
    <citation type="submission" date="2018-02" db="EMBL/GenBank/DDBJ databases">
        <authorList>
            <person name="Cohen D.B."/>
            <person name="Kent A.D."/>
        </authorList>
    </citation>
    <scope>NUCLEOTIDE SEQUENCE</scope>
</reference>